<gene>
    <name evidence="1" type="ORF">E2C01_040445</name>
</gene>
<evidence type="ECO:0000313" key="1">
    <source>
        <dbReference type="EMBL" id="MPC46718.1"/>
    </source>
</evidence>
<sequence length="85" mass="9414">MSPTPTILTHTLATPPRFLYASKSIPSSRCEVRNAAAGQARAWQADRPRSNTQTGIAPIKHTRRAAYQCGYNFKERSEPLPTMPS</sequence>
<dbReference type="EMBL" id="VSRR010007339">
    <property type="protein sequence ID" value="MPC46718.1"/>
    <property type="molecule type" value="Genomic_DNA"/>
</dbReference>
<protein>
    <submittedName>
        <fullName evidence="1">Uncharacterized protein</fullName>
    </submittedName>
</protein>
<dbReference type="AlphaFoldDB" id="A0A5B7FP79"/>
<keyword evidence="2" id="KW-1185">Reference proteome</keyword>
<dbReference type="Proteomes" id="UP000324222">
    <property type="component" value="Unassembled WGS sequence"/>
</dbReference>
<name>A0A5B7FP79_PORTR</name>
<evidence type="ECO:0000313" key="2">
    <source>
        <dbReference type="Proteomes" id="UP000324222"/>
    </source>
</evidence>
<comment type="caution">
    <text evidence="1">The sequence shown here is derived from an EMBL/GenBank/DDBJ whole genome shotgun (WGS) entry which is preliminary data.</text>
</comment>
<proteinExistence type="predicted"/>
<accession>A0A5B7FP79</accession>
<reference evidence="1 2" key="1">
    <citation type="submission" date="2019-05" db="EMBL/GenBank/DDBJ databases">
        <title>Another draft genome of Portunus trituberculatus and its Hox gene families provides insights of decapod evolution.</title>
        <authorList>
            <person name="Jeong J.-H."/>
            <person name="Song I."/>
            <person name="Kim S."/>
            <person name="Choi T."/>
            <person name="Kim D."/>
            <person name="Ryu S."/>
            <person name="Kim W."/>
        </authorList>
    </citation>
    <scope>NUCLEOTIDE SEQUENCE [LARGE SCALE GENOMIC DNA]</scope>
    <source>
        <tissue evidence="1">Muscle</tissue>
    </source>
</reference>
<organism evidence="1 2">
    <name type="scientific">Portunus trituberculatus</name>
    <name type="common">Swimming crab</name>
    <name type="synonym">Neptunus trituberculatus</name>
    <dbReference type="NCBI Taxonomy" id="210409"/>
    <lineage>
        <taxon>Eukaryota</taxon>
        <taxon>Metazoa</taxon>
        <taxon>Ecdysozoa</taxon>
        <taxon>Arthropoda</taxon>
        <taxon>Crustacea</taxon>
        <taxon>Multicrustacea</taxon>
        <taxon>Malacostraca</taxon>
        <taxon>Eumalacostraca</taxon>
        <taxon>Eucarida</taxon>
        <taxon>Decapoda</taxon>
        <taxon>Pleocyemata</taxon>
        <taxon>Brachyura</taxon>
        <taxon>Eubrachyura</taxon>
        <taxon>Portunoidea</taxon>
        <taxon>Portunidae</taxon>
        <taxon>Portuninae</taxon>
        <taxon>Portunus</taxon>
    </lineage>
</organism>